<evidence type="ECO:0000256" key="2">
    <source>
        <dbReference type="SAM" id="SignalP"/>
    </source>
</evidence>
<evidence type="ECO:0000256" key="1">
    <source>
        <dbReference type="SAM" id="MobiDB-lite"/>
    </source>
</evidence>
<sequence length="109" mass="10984">MLRRIAAVAFVACGLAGCTDADWDHAFSYAGMGSDSAAPVTPASTAAPASPATATPAASAPAAAMASAPDDRCQISANAAALEVKELGFDEKTQKNRADQALKQCQTAR</sequence>
<dbReference type="PROSITE" id="PS51257">
    <property type="entry name" value="PROKAR_LIPOPROTEIN"/>
    <property type="match status" value="1"/>
</dbReference>
<feature type="signal peptide" evidence="2">
    <location>
        <begin position="1"/>
        <end position="21"/>
    </location>
</feature>
<accession>A0A846MY11</accession>
<dbReference type="RefSeq" id="WP_167079623.1">
    <property type="nucleotide sequence ID" value="NZ_BAAADC010000001.1"/>
</dbReference>
<dbReference type="Proteomes" id="UP000570514">
    <property type="component" value="Unassembled WGS sequence"/>
</dbReference>
<feature type="compositionally biased region" description="Low complexity" evidence="1">
    <location>
        <begin position="36"/>
        <end position="65"/>
    </location>
</feature>
<dbReference type="EMBL" id="JAASRM010000001">
    <property type="protein sequence ID" value="NIK88276.1"/>
    <property type="molecule type" value="Genomic_DNA"/>
</dbReference>
<protein>
    <submittedName>
        <fullName evidence="3">Putative lipid-binding transport protein (Tim44 family)</fullName>
    </submittedName>
</protein>
<dbReference type="AlphaFoldDB" id="A0A846MY11"/>
<name>A0A846MY11_9PROT</name>
<feature type="chain" id="PRO_5032972143" evidence="2">
    <location>
        <begin position="22"/>
        <end position="109"/>
    </location>
</feature>
<gene>
    <name evidence="3" type="ORF">FHS83_001594</name>
</gene>
<organism evidence="3 4">
    <name type="scientific">Rhizomicrobium palustre</name>
    <dbReference type="NCBI Taxonomy" id="189966"/>
    <lineage>
        <taxon>Bacteria</taxon>
        <taxon>Pseudomonadati</taxon>
        <taxon>Pseudomonadota</taxon>
        <taxon>Alphaproteobacteria</taxon>
        <taxon>Micropepsales</taxon>
        <taxon>Micropepsaceae</taxon>
        <taxon>Rhizomicrobium</taxon>
    </lineage>
</organism>
<keyword evidence="4" id="KW-1185">Reference proteome</keyword>
<evidence type="ECO:0000313" key="4">
    <source>
        <dbReference type="Proteomes" id="UP000570514"/>
    </source>
</evidence>
<comment type="caution">
    <text evidence="3">The sequence shown here is derived from an EMBL/GenBank/DDBJ whole genome shotgun (WGS) entry which is preliminary data.</text>
</comment>
<keyword evidence="2" id="KW-0732">Signal</keyword>
<reference evidence="3 4" key="1">
    <citation type="submission" date="2020-03" db="EMBL/GenBank/DDBJ databases">
        <title>Genomic Encyclopedia of Type Strains, Phase IV (KMG-IV): sequencing the most valuable type-strain genomes for metagenomic binning, comparative biology and taxonomic classification.</title>
        <authorList>
            <person name="Goeker M."/>
        </authorList>
    </citation>
    <scope>NUCLEOTIDE SEQUENCE [LARGE SCALE GENOMIC DNA]</scope>
    <source>
        <strain evidence="3 4">DSM 19867</strain>
    </source>
</reference>
<evidence type="ECO:0000313" key="3">
    <source>
        <dbReference type="EMBL" id="NIK88276.1"/>
    </source>
</evidence>
<feature type="region of interest" description="Disordered" evidence="1">
    <location>
        <begin position="34"/>
        <end position="65"/>
    </location>
</feature>
<proteinExistence type="predicted"/>